<reference evidence="1" key="1">
    <citation type="submission" date="2020-04" db="EMBL/GenBank/DDBJ databases">
        <title>Deep metagenomics examines the oral microbiome during advanced dental caries in children, revealing novel taxa and co-occurrences with host molecules.</title>
        <authorList>
            <person name="Baker J.L."/>
            <person name="Morton J.T."/>
            <person name="Dinis M."/>
            <person name="Alvarez R."/>
            <person name="Tran N.C."/>
            <person name="Knight R."/>
            <person name="Edlund A."/>
        </authorList>
    </citation>
    <scope>NUCLEOTIDE SEQUENCE</scope>
    <source>
        <strain evidence="1">JCVI_3_bin.11</strain>
    </source>
</reference>
<protein>
    <submittedName>
        <fullName evidence="1">Nucleoid-associated protein</fullName>
    </submittedName>
</protein>
<dbReference type="Proteomes" id="UP000787322">
    <property type="component" value="Unassembled WGS sequence"/>
</dbReference>
<accession>A0A9D6AFC0</accession>
<dbReference type="AlphaFoldDB" id="A0A9D6AFC0"/>
<dbReference type="GO" id="GO:0009295">
    <property type="term" value="C:nucleoid"/>
    <property type="evidence" value="ECO:0007669"/>
    <property type="project" value="InterPro"/>
</dbReference>
<sequence>MLRVTKAILHVFDFETGTKYFSQSTLDLEDRQTKSYVQRRLRKITANPESRHGEFAPTSNFAGGLQEYAHGDVEFVEFSHQIAQWFWEELRRADDVEQCDLLVADYIDTDAGQALASAAADDEDAQAEAFEGEGRRLFAIVLLPRKQAFIHDVNGSANEILRQDATLPSPTQKVDSYAVIDLDTGAIDFHDHDRSVAGEGKFIIPELFLECTSEASSHEVIGEVTVIVQDLAEEYGLEPAVEVSRAKAAVAEAAEVEEVVDPIKVGKRIFEERPEIQEKYEAQVASRELPEEVPVKRGVANRIAKNHKIRTDTGIEISFPSNLTDRPGYLEFSHESDGRITISIKNVAHIENR</sequence>
<dbReference type="EMBL" id="JABZGU010000056">
    <property type="protein sequence ID" value="MBF4802833.1"/>
    <property type="molecule type" value="Genomic_DNA"/>
</dbReference>
<name>A0A9D6AFC0_9ACTN</name>
<evidence type="ECO:0000313" key="2">
    <source>
        <dbReference type="Proteomes" id="UP000787322"/>
    </source>
</evidence>
<dbReference type="Pfam" id="PF04245">
    <property type="entry name" value="NA37"/>
    <property type="match status" value="1"/>
</dbReference>
<proteinExistence type="predicted"/>
<evidence type="ECO:0000313" key="1">
    <source>
        <dbReference type="EMBL" id="MBF4802833.1"/>
    </source>
</evidence>
<dbReference type="InterPro" id="IPR007358">
    <property type="entry name" value="Nucleoid_associated_NdpA"/>
</dbReference>
<gene>
    <name evidence="1" type="ORF">HXK24_03285</name>
</gene>
<comment type="caution">
    <text evidence="1">The sequence shown here is derived from an EMBL/GenBank/DDBJ whole genome shotgun (WGS) entry which is preliminary data.</text>
</comment>
<organism evidence="1 2">
    <name type="scientific">Lancefieldella parvula</name>
    <dbReference type="NCBI Taxonomy" id="1382"/>
    <lineage>
        <taxon>Bacteria</taxon>
        <taxon>Bacillati</taxon>
        <taxon>Actinomycetota</taxon>
        <taxon>Coriobacteriia</taxon>
        <taxon>Coriobacteriales</taxon>
        <taxon>Atopobiaceae</taxon>
        <taxon>Lancefieldella</taxon>
    </lineage>
</organism>